<feature type="compositionally biased region" description="Basic and acidic residues" evidence="2">
    <location>
        <begin position="349"/>
        <end position="359"/>
    </location>
</feature>
<gene>
    <name evidence="4" type="ORF">EUGRSUZ_G00541</name>
</gene>
<dbReference type="Gene3D" id="3.80.10.10">
    <property type="entry name" value="Ribonuclease Inhibitor"/>
    <property type="match status" value="1"/>
</dbReference>
<evidence type="ECO:0000256" key="1">
    <source>
        <dbReference type="ARBA" id="ARBA00022821"/>
    </source>
</evidence>
<dbReference type="InterPro" id="IPR057135">
    <property type="entry name" value="At4g27190-like_LRR"/>
</dbReference>
<evidence type="ECO:0000313" key="4">
    <source>
        <dbReference type="EMBL" id="KCW62941.1"/>
    </source>
</evidence>
<feature type="region of interest" description="Disordered" evidence="2">
    <location>
        <begin position="325"/>
        <end position="372"/>
    </location>
</feature>
<sequence>MGGAGRLRHLVMSDSQTVLGFPNLEEVFVFNCSELRYLFPNYTATTLEKLDTLCILKCEQMKEVVPKEEGGRSKAEVMSFHSLANLVIWRCPNIRAFIWSPTSAKRQLGEMIEENDESPQPLFNDMVTFPNLEKLYIGGVQCKELWNNQISDDSFCNLESLILKDCDNLQHIAPSHMWKRLQDCLETLEVKSCRSIEIIYESDGTVAKGGNLRTLDLRDLDNLRHVWQHDNLPNIPFPNLRYIKAVRCSRLDMLFATFTAKFLGQIEKLVVGSCEDMALIAGHEECEEVTGKTITFSGLTTLRLYNLPKFRSFLPEKYFTEFPSLDDSSRIEPDQGNRSAEESEGETEQVEHAIEKLDCESEVESEGQSEGE</sequence>
<organism evidence="4">
    <name type="scientific">Eucalyptus grandis</name>
    <name type="common">Flooded gum</name>
    <dbReference type="NCBI Taxonomy" id="71139"/>
    <lineage>
        <taxon>Eukaryota</taxon>
        <taxon>Viridiplantae</taxon>
        <taxon>Streptophyta</taxon>
        <taxon>Embryophyta</taxon>
        <taxon>Tracheophyta</taxon>
        <taxon>Spermatophyta</taxon>
        <taxon>Magnoliopsida</taxon>
        <taxon>eudicotyledons</taxon>
        <taxon>Gunneridae</taxon>
        <taxon>Pentapetalae</taxon>
        <taxon>rosids</taxon>
        <taxon>malvids</taxon>
        <taxon>Myrtales</taxon>
        <taxon>Myrtaceae</taxon>
        <taxon>Myrtoideae</taxon>
        <taxon>Eucalypteae</taxon>
        <taxon>Eucalyptus</taxon>
    </lineage>
</organism>
<feature type="domain" description="Disease resistance protein At4g27190-like leucine-rich repeats" evidence="3">
    <location>
        <begin position="6"/>
        <end position="59"/>
    </location>
</feature>
<feature type="compositionally biased region" description="Acidic residues" evidence="2">
    <location>
        <begin position="360"/>
        <end position="372"/>
    </location>
</feature>
<name>A0A059BAR4_EUCGR</name>
<proteinExistence type="predicted"/>
<reference evidence="4" key="1">
    <citation type="submission" date="2013-07" db="EMBL/GenBank/DDBJ databases">
        <title>The genome of Eucalyptus grandis.</title>
        <authorList>
            <person name="Schmutz J."/>
            <person name="Hayes R."/>
            <person name="Myburg A."/>
            <person name="Tuskan G."/>
            <person name="Grattapaglia D."/>
            <person name="Rokhsar D.S."/>
        </authorList>
    </citation>
    <scope>NUCLEOTIDE SEQUENCE</scope>
    <source>
        <tissue evidence="4">Leaf extractions</tissue>
    </source>
</reference>
<dbReference type="PANTHER" id="PTHR33463:SF204">
    <property type="entry name" value="NB-ARC DOMAIN-CONTAINING PROTEIN"/>
    <property type="match status" value="1"/>
</dbReference>
<protein>
    <recommendedName>
        <fullName evidence="3">Disease resistance protein At4g27190-like leucine-rich repeats domain-containing protein</fullName>
    </recommendedName>
</protein>
<feature type="domain" description="Disease resistance protein At4g27190-like leucine-rich repeats" evidence="3">
    <location>
        <begin position="132"/>
        <end position="275"/>
    </location>
</feature>
<accession>A0A059BAR4</accession>
<dbReference type="InParanoid" id="A0A059BAR4"/>
<dbReference type="PANTHER" id="PTHR33463">
    <property type="entry name" value="NB-ARC DOMAIN-CONTAINING PROTEIN-RELATED"/>
    <property type="match status" value="1"/>
</dbReference>
<evidence type="ECO:0000259" key="3">
    <source>
        <dbReference type="Pfam" id="PF23247"/>
    </source>
</evidence>
<dbReference type="InterPro" id="IPR050905">
    <property type="entry name" value="Plant_NBS-LRR"/>
</dbReference>
<dbReference type="SUPFAM" id="SSF52047">
    <property type="entry name" value="RNI-like"/>
    <property type="match status" value="1"/>
</dbReference>
<dbReference type="EMBL" id="KK198759">
    <property type="protein sequence ID" value="KCW62941.1"/>
    <property type="molecule type" value="Genomic_DNA"/>
</dbReference>
<dbReference type="AlphaFoldDB" id="A0A059BAR4"/>
<dbReference type="InterPro" id="IPR032675">
    <property type="entry name" value="LRR_dom_sf"/>
</dbReference>
<dbReference type="Gramene" id="KCW62941">
    <property type="protein sequence ID" value="KCW62941"/>
    <property type="gene ID" value="EUGRSUZ_G00541"/>
</dbReference>
<evidence type="ECO:0000256" key="2">
    <source>
        <dbReference type="SAM" id="MobiDB-lite"/>
    </source>
</evidence>
<dbReference type="OMA" id="FYPGSHT"/>
<feature type="compositionally biased region" description="Basic and acidic residues" evidence="2">
    <location>
        <begin position="327"/>
        <end position="341"/>
    </location>
</feature>
<dbReference type="eggNOG" id="KOG4658">
    <property type="taxonomic scope" value="Eukaryota"/>
</dbReference>
<dbReference type="Pfam" id="PF23247">
    <property type="entry name" value="LRR_RPS2"/>
    <property type="match status" value="2"/>
</dbReference>
<keyword evidence="1" id="KW-0611">Plant defense</keyword>